<dbReference type="Gene3D" id="1.10.10.10">
    <property type="entry name" value="Winged helix-like DNA-binding domain superfamily/Winged helix DNA-binding domain"/>
    <property type="match status" value="2"/>
</dbReference>
<dbReference type="Pfam" id="PF01638">
    <property type="entry name" value="HxlR"/>
    <property type="match status" value="1"/>
</dbReference>
<dbReference type="PANTHER" id="PTHR33204">
    <property type="entry name" value="TRANSCRIPTIONAL REGULATOR, MARR FAMILY"/>
    <property type="match status" value="1"/>
</dbReference>
<dbReference type="PROSITE" id="PS51118">
    <property type="entry name" value="HTH_HXLR"/>
    <property type="match status" value="1"/>
</dbReference>
<gene>
    <name evidence="5" type="ORF">ACFFTP_22175</name>
</gene>
<dbReference type="RefSeq" id="WP_345484666.1">
    <property type="nucleotide sequence ID" value="NZ_BAAAWU010000001.1"/>
</dbReference>
<keyword evidence="3" id="KW-0804">Transcription</keyword>
<evidence type="ECO:0000256" key="3">
    <source>
        <dbReference type="ARBA" id="ARBA00023163"/>
    </source>
</evidence>
<name>A0ABV5QTN2_9ACTN</name>
<dbReference type="Proteomes" id="UP001589716">
    <property type="component" value="Unassembled WGS sequence"/>
</dbReference>
<dbReference type="SUPFAM" id="SSF46785">
    <property type="entry name" value="Winged helix' DNA-binding domain"/>
    <property type="match status" value="2"/>
</dbReference>
<keyword evidence="1" id="KW-0805">Transcription regulation</keyword>
<proteinExistence type="predicted"/>
<organism evidence="5 6">
    <name type="scientific">Streptomyces roseoviridis</name>
    <dbReference type="NCBI Taxonomy" id="67361"/>
    <lineage>
        <taxon>Bacteria</taxon>
        <taxon>Bacillati</taxon>
        <taxon>Actinomycetota</taxon>
        <taxon>Actinomycetes</taxon>
        <taxon>Kitasatosporales</taxon>
        <taxon>Streptomycetaceae</taxon>
        <taxon>Streptomyces</taxon>
    </lineage>
</organism>
<evidence type="ECO:0000259" key="4">
    <source>
        <dbReference type="PROSITE" id="PS51118"/>
    </source>
</evidence>
<evidence type="ECO:0000313" key="5">
    <source>
        <dbReference type="EMBL" id="MFB9556887.1"/>
    </source>
</evidence>
<keyword evidence="2" id="KW-0238">DNA-binding</keyword>
<comment type="caution">
    <text evidence="5">The sequence shown here is derived from an EMBL/GenBank/DDBJ whole genome shotgun (WGS) entry which is preliminary data.</text>
</comment>
<reference evidence="5 6" key="1">
    <citation type="submission" date="2024-09" db="EMBL/GenBank/DDBJ databases">
        <authorList>
            <person name="Sun Q."/>
            <person name="Mori K."/>
        </authorList>
    </citation>
    <scope>NUCLEOTIDE SEQUENCE [LARGE SCALE GENOMIC DNA]</scope>
    <source>
        <strain evidence="5 6">JCM 4414</strain>
    </source>
</reference>
<dbReference type="InterPro" id="IPR036390">
    <property type="entry name" value="WH_DNA-bd_sf"/>
</dbReference>
<dbReference type="InterPro" id="IPR002577">
    <property type="entry name" value="HTH_HxlR"/>
</dbReference>
<accession>A0ABV5QTN2</accession>
<keyword evidence="6" id="KW-1185">Reference proteome</keyword>
<evidence type="ECO:0000313" key="6">
    <source>
        <dbReference type="Proteomes" id="UP001589716"/>
    </source>
</evidence>
<feature type="domain" description="HTH hxlR-type" evidence="4">
    <location>
        <begin position="8"/>
        <end position="110"/>
    </location>
</feature>
<dbReference type="InterPro" id="IPR036388">
    <property type="entry name" value="WH-like_DNA-bd_sf"/>
</dbReference>
<sequence length="278" mass="30241">MPASGLPAPTHRDLDQVTQALETISPRWNAWILMTLTTPGRYMDLKARMPWLHDGQLQPKLRLLEAGGLVQRTEHTRRHVVYGLSDKGVRLLPVLDTLAEWGRHHLERPTTKDPVTKKETPRSAAKAEEIEDALALISPRHATAILWALRVRNASTAAALASSVMPDAHPTAVYHPLRHLTIKGLVGRDREGKFTLTAAGRALTPAYQALIAWTTGSPASYTASPTLRPVPTQTGPDPRMTAAALETTPVAPAWKPGDLFSHTSVARPLPAAAGVARR</sequence>
<dbReference type="EMBL" id="JBHMCT010000013">
    <property type="protein sequence ID" value="MFB9556887.1"/>
    <property type="molecule type" value="Genomic_DNA"/>
</dbReference>
<evidence type="ECO:0000256" key="1">
    <source>
        <dbReference type="ARBA" id="ARBA00023015"/>
    </source>
</evidence>
<protein>
    <submittedName>
        <fullName evidence="5">Winged helix-turn-helix transcriptional regulator</fullName>
    </submittedName>
</protein>
<evidence type="ECO:0000256" key="2">
    <source>
        <dbReference type="ARBA" id="ARBA00023125"/>
    </source>
</evidence>
<dbReference type="PANTHER" id="PTHR33204:SF37">
    <property type="entry name" value="HTH-TYPE TRANSCRIPTIONAL REGULATOR YODB"/>
    <property type="match status" value="1"/>
</dbReference>